<name>A0A7W9ETB8_9SPHN</name>
<accession>A0A7W9ETB8</accession>
<comment type="caution">
    <text evidence="1">The sequence shown here is derived from an EMBL/GenBank/DDBJ whole genome shotgun (WGS) entry which is preliminary data.</text>
</comment>
<dbReference type="Proteomes" id="UP000546200">
    <property type="component" value="Unassembled WGS sequence"/>
</dbReference>
<organism evidence="1 2">
    <name type="scientific">Sphingomonas aerophila</name>
    <dbReference type="NCBI Taxonomy" id="1344948"/>
    <lineage>
        <taxon>Bacteria</taxon>
        <taxon>Pseudomonadati</taxon>
        <taxon>Pseudomonadota</taxon>
        <taxon>Alphaproteobacteria</taxon>
        <taxon>Sphingomonadales</taxon>
        <taxon>Sphingomonadaceae</taxon>
        <taxon>Sphingomonas</taxon>
    </lineage>
</organism>
<protein>
    <submittedName>
        <fullName evidence="1">Uncharacterized protein</fullName>
    </submittedName>
</protein>
<gene>
    <name evidence="1" type="ORF">FHS94_000828</name>
</gene>
<dbReference type="AlphaFoldDB" id="A0A7W9ETB8"/>
<evidence type="ECO:0000313" key="1">
    <source>
        <dbReference type="EMBL" id="MBB5714005.1"/>
    </source>
</evidence>
<proteinExistence type="predicted"/>
<evidence type="ECO:0000313" key="2">
    <source>
        <dbReference type="Proteomes" id="UP000546200"/>
    </source>
</evidence>
<keyword evidence="2" id="KW-1185">Reference proteome</keyword>
<reference evidence="1 2" key="1">
    <citation type="submission" date="2020-08" db="EMBL/GenBank/DDBJ databases">
        <title>Genomic Encyclopedia of Type Strains, Phase IV (KMG-IV): sequencing the most valuable type-strain genomes for metagenomic binning, comparative biology and taxonomic classification.</title>
        <authorList>
            <person name="Goeker M."/>
        </authorList>
    </citation>
    <scope>NUCLEOTIDE SEQUENCE [LARGE SCALE GENOMIC DNA]</scope>
    <source>
        <strain evidence="1 2">DSM 100044</strain>
    </source>
</reference>
<dbReference type="EMBL" id="JACIJK010000002">
    <property type="protein sequence ID" value="MBB5714005.1"/>
    <property type="molecule type" value="Genomic_DNA"/>
</dbReference>
<sequence>MFVLVIGRGRDESAEGRAAWLWTPTYVGVTA</sequence>